<dbReference type="OrthoDB" id="8117402at2759"/>
<reference evidence="9" key="1">
    <citation type="submission" date="2017-02" db="UniProtKB">
        <authorList>
            <consortium name="WormBaseParasite"/>
        </authorList>
    </citation>
    <scope>IDENTIFICATION</scope>
</reference>
<dbReference type="PANTHER" id="PTHR24379:SF121">
    <property type="entry name" value="C2H2-TYPE DOMAIN-CONTAINING PROTEIN"/>
    <property type="match status" value="1"/>
</dbReference>
<dbReference type="PROSITE" id="PS50157">
    <property type="entry name" value="ZINC_FINGER_C2H2_2"/>
    <property type="match status" value="3"/>
</dbReference>
<evidence type="ECO:0000313" key="8">
    <source>
        <dbReference type="Proteomes" id="UP000274504"/>
    </source>
</evidence>
<feature type="domain" description="C2H2-type" evidence="6">
    <location>
        <begin position="78"/>
        <end position="103"/>
    </location>
</feature>
<dbReference type="Pfam" id="PF13912">
    <property type="entry name" value="zf-C2H2_6"/>
    <property type="match status" value="1"/>
</dbReference>
<protein>
    <submittedName>
        <fullName evidence="9">C2H2-type domain-containing protein</fullName>
    </submittedName>
</protein>
<dbReference type="WBParaSite" id="HDID_0000210701-mRNA-1">
    <property type="protein sequence ID" value="HDID_0000210701-mRNA-1"/>
    <property type="gene ID" value="HDID_0000210701"/>
</dbReference>
<dbReference type="SUPFAM" id="SSF57667">
    <property type="entry name" value="beta-beta-alpha zinc fingers"/>
    <property type="match status" value="1"/>
</dbReference>
<keyword evidence="3 5" id="KW-0863">Zinc-finger</keyword>
<feature type="domain" description="C2H2-type" evidence="6">
    <location>
        <begin position="46"/>
        <end position="74"/>
    </location>
</feature>
<evidence type="ECO:0000313" key="7">
    <source>
        <dbReference type="EMBL" id="VDL19569.1"/>
    </source>
</evidence>
<evidence type="ECO:0000313" key="9">
    <source>
        <dbReference type="WBParaSite" id="HDID_0000210701-mRNA-1"/>
    </source>
</evidence>
<dbReference type="STRING" id="6216.A0A0R3SC43"/>
<dbReference type="GO" id="GO:0008270">
    <property type="term" value="F:zinc ion binding"/>
    <property type="evidence" value="ECO:0007669"/>
    <property type="project" value="UniProtKB-KW"/>
</dbReference>
<dbReference type="PANTHER" id="PTHR24379">
    <property type="entry name" value="KRAB AND ZINC FINGER DOMAIN-CONTAINING"/>
    <property type="match status" value="1"/>
</dbReference>
<evidence type="ECO:0000256" key="4">
    <source>
        <dbReference type="ARBA" id="ARBA00022833"/>
    </source>
</evidence>
<dbReference type="SMART" id="SM00355">
    <property type="entry name" value="ZnF_C2H2"/>
    <property type="match status" value="3"/>
</dbReference>
<proteinExistence type="predicted"/>
<evidence type="ECO:0000256" key="5">
    <source>
        <dbReference type="PROSITE-ProRule" id="PRU00042"/>
    </source>
</evidence>
<dbReference type="EMBL" id="UYSG01000474">
    <property type="protein sequence ID" value="VDL19569.1"/>
    <property type="molecule type" value="Genomic_DNA"/>
</dbReference>
<keyword evidence="4" id="KW-0862">Zinc</keyword>
<keyword evidence="2" id="KW-0677">Repeat</keyword>
<name>A0A0R3SC43_HYMDI</name>
<reference evidence="7 8" key="2">
    <citation type="submission" date="2018-11" db="EMBL/GenBank/DDBJ databases">
        <authorList>
            <consortium name="Pathogen Informatics"/>
        </authorList>
    </citation>
    <scope>NUCLEOTIDE SEQUENCE [LARGE SCALE GENOMIC DNA]</scope>
</reference>
<evidence type="ECO:0000256" key="1">
    <source>
        <dbReference type="ARBA" id="ARBA00022723"/>
    </source>
</evidence>
<evidence type="ECO:0000259" key="6">
    <source>
        <dbReference type="PROSITE" id="PS50157"/>
    </source>
</evidence>
<dbReference type="PROSITE" id="PS00028">
    <property type="entry name" value="ZINC_FINGER_C2H2_1"/>
    <property type="match status" value="3"/>
</dbReference>
<evidence type="ECO:0000256" key="2">
    <source>
        <dbReference type="ARBA" id="ARBA00022737"/>
    </source>
</evidence>
<gene>
    <name evidence="7" type="ORF">HDID_LOCUS2108</name>
</gene>
<dbReference type="Gene3D" id="3.30.160.60">
    <property type="entry name" value="Classic Zinc Finger"/>
    <property type="match status" value="1"/>
</dbReference>
<evidence type="ECO:0000256" key="3">
    <source>
        <dbReference type="ARBA" id="ARBA00022771"/>
    </source>
</evidence>
<dbReference type="InterPro" id="IPR036236">
    <property type="entry name" value="Znf_C2H2_sf"/>
</dbReference>
<sequence length="115" mass="13471">MVCFNILYYVSYILVPYRCSSCSAVFDERRLLEAHYDLTHGDGLAKFCFRCGKLFSTLQSYNRHCQFVHEQPKPVPKHSCKYCNQSFATVQALKIHSTRKHTGCLYFLSREIVFE</sequence>
<dbReference type="AlphaFoldDB" id="A0A0R3SC43"/>
<dbReference type="Proteomes" id="UP000274504">
    <property type="component" value="Unassembled WGS sequence"/>
</dbReference>
<keyword evidence="1" id="KW-0479">Metal-binding</keyword>
<feature type="domain" description="C2H2-type" evidence="6">
    <location>
        <begin position="17"/>
        <end position="40"/>
    </location>
</feature>
<dbReference type="InterPro" id="IPR013087">
    <property type="entry name" value="Znf_C2H2_type"/>
</dbReference>
<accession>A0A0R3SC43</accession>
<organism evidence="9">
    <name type="scientific">Hymenolepis diminuta</name>
    <name type="common">Rat tapeworm</name>
    <dbReference type="NCBI Taxonomy" id="6216"/>
    <lineage>
        <taxon>Eukaryota</taxon>
        <taxon>Metazoa</taxon>
        <taxon>Spiralia</taxon>
        <taxon>Lophotrochozoa</taxon>
        <taxon>Platyhelminthes</taxon>
        <taxon>Cestoda</taxon>
        <taxon>Eucestoda</taxon>
        <taxon>Cyclophyllidea</taxon>
        <taxon>Hymenolepididae</taxon>
        <taxon>Hymenolepis</taxon>
    </lineage>
</organism>